<evidence type="ECO:0000313" key="5">
    <source>
        <dbReference type="Proteomes" id="UP000284868"/>
    </source>
</evidence>
<protein>
    <recommendedName>
        <fullName evidence="3">HipA-like C-terminal domain-containing protein</fullName>
    </recommendedName>
</protein>
<dbReference type="EMBL" id="QRPK01000027">
    <property type="protein sequence ID" value="RHM10555.1"/>
    <property type="molecule type" value="Genomic_DNA"/>
</dbReference>
<organism evidence="4 5">
    <name type="scientific">Amedibacillus dolichus</name>
    <dbReference type="NCBI Taxonomy" id="31971"/>
    <lineage>
        <taxon>Bacteria</taxon>
        <taxon>Bacillati</taxon>
        <taxon>Bacillota</taxon>
        <taxon>Erysipelotrichia</taxon>
        <taxon>Erysipelotrichales</taxon>
        <taxon>Erysipelotrichaceae</taxon>
        <taxon>Amedibacillus</taxon>
    </lineage>
</organism>
<feature type="domain" description="HipA-like C-terminal" evidence="3">
    <location>
        <begin position="5"/>
        <end position="142"/>
    </location>
</feature>
<dbReference type="GO" id="GO:0016301">
    <property type="term" value="F:kinase activity"/>
    <property type="evidence" value="ECO:0007669"/>
    <property type="project" value="UniProtKB-KW"/>
</dbReference>
<dbReference type="InterPro" id="IPR012893">
    <property type="entry name" value="HipA-like_C"/>
</dbReference>
<evidence type="ECO:0000259" key="3">
    <source>
        <dbReference type="Pfam" id="PF07804"/>
    </source>
</evidence>
<evidence type="ECO:0000256" key="1">
    <source>
        <dbReference type="ARBA" id="ARBA00022679"/>
    </source>
</evidence>
<evidence type="ECO:0000313" key="4">
    <source>
        <dbReference type="EMBL" id="RHM10555.1"/>
    </source>
</evidence>
<dbReference type="AlphaFoldDB" id="A0A415PCW8"/>
<reference evidence="4 5" key="1">
    <citation type="submission" date="2018-08" db="EMBL/GenBank/DDBJ databases">
        <title>A genome reference for cultivated species of the human gut microbiota.</title>
        <authorList>
            <person name="Zou Y."/>
            <person name="Xue W."/>
            <person name="Luo G."/>
        </authorList>
    </citation>
    <scope>NUCLEOTIDE SEQUENCE [LARGE SCALE GENOMIC DNA]</scope>
    <source>
        <strain evidence="4 5">AF35-6BH</strain>
    </source>
</reference>
<gene>
    <name evidence="4" type="ORF">DWZ83_06285</name>
</gene>
<comment type="caution">
    <text evidence="4">The sequence shown here is derived from an EMBL/GenBank/DDBJ whole genome shotgun (WGS) entry which is preliminary data.</text>
</comment>
<dbReference type="Gene3D" id="1.10.1070.20">
    <property type="match status" value="1"/>
</dbReference>
<sequence length="236" mass="27709">MIENGKRILVKGTYTLIGQEPSNEWLALQICSRLGFSYCPYQIDVMDNRIVSKCENFVSANQEIISAYDIFDLEKKSNSVNDYQHYLNILEKQKVPNAKAELENMIVLDYLTMNIDRHMKNFGVIRNVETLEWEKVTPLFDTGQCMNCSEITKNINFYDGKGKLFYNTEKKFSTYLSLISNFERFDLSKLDGLDKEYQTVLKKYQQFTDMSDDRIEKLVDGIRIRIKAFNAYKEKH</sequence>
<dbReference type="RefSeq" id="WP_118365611.1">
    <property type="nucleotide sequence ID" value="NZ_QRPK01000027.1"/>
</dbReference>
<dbReference type="Pfam" id="PF07804">
    <property type="entry name" value="HipA_C"/>
    <property type="match status" value="1"/>
</dbReference>
<name>A0A415PCW8_9FIRM</name>
<keyword evidence="5" id="KW-1185">Reference proteome</keyword>
<evidence type="ECO:0000256" key="2">
    <source>
        <dbReference type="ARBA" id="ARBA00022777"/>
    </source>
</evidence>
<keyword evidence="2" id="KW-0418">Kinase</keyword>
<accession>A0A415PCW8</accession>
<dbReference type="Proteomes" id="UP000284868">
    <property type="component" value="Unassembled WGS sequence"/>
</dbReference>
<keyword evidence="1" id="KW-0808">Transferase</keyword>
<proteinExistence type="predicted"/>
<dbReference type="OrthoDB" id="9812605at2"/>